<sequence length="325" mass="36465">MATIKDVAQSAQVSATTVSRVLNRDDNMSVTPEVRMRIFQAAHALGYVSPRQRRAAAEKTKLIIGVADWRIIRPDRPNIRLSSLSCLVQMMTDQYDVSFIRLMFGQPQPVDGVIAFGAFTAPEMDFLRSLSFAIVFVNSDQHNYEFDQIQVDFDQGLKQMAAYLLDKKQYRGIGYIGGVYEHGGVRIGGRRLSGLRRILEERGLYDPTVFHVGDISRESGYTLARQAAREGRLAEAMLLGSDEVAEGALEAFRELGLRVPKDVAVIIYQDIQTLESKWPTGTCIEMFPDYIWENALEILFGRISQKRTQAVTVVVPTHIRIGDTA</sequence>
<evidence type="ECO:0000313" key="5">
    <source>
        <dbReference type="EMBL" id="KJF41044.1"/>
    </source>
</evidence>
<dbReference type="EMBL" id="WMZR01000009">
    <property type="protein sequence ID" value="MTS51521.1"/>
    <property type="molecule type" value="Genomic_DNA"/>
</dbReference>
<evidence type="ECO:0000313" key="6">
    <source>
        <dbReference type="EMBL" id="MTS51521.1"/>
    </source>
</evidence>
<dbReference type="InterPro" id="IPR046335">
    <property type="entry name" value="LacI/GalR-like_sensor"/>
</dbReference>
<dbReference type="AlphaFoldDB" id="A0A0D8J2Q9"/>
<dbReference type="PANTHER" id="PTHR30146:SF149">
    <property type="entry name" value="HTH-TYPE TRANSCRIPTIONAL REGULATOR EBGR"/>
    <property type="match status" value="1"/>
</dbReference>
<dbReference type="Proteomes" id="UP000032483">
    <property type="component" value="Unassembled WGS sequence"/>
</dbReference>
<dbReference type="GO" id="GO:0000976">
    <property type="term" value="F:transcription cis-regulatory region binding"/>
    <property type="evidence" value="ECO:0007669"/>
    <property type="project" value="TreeGrafter"/>
</dbReference>
<dbReference type="InterPro" id="IPR028082">
    <property type="entry name" value="Peripla_BP_I"/>
</dbReference>
<evidence type="ECO:0000256" key="3">
    <source>
        <dbReference type="ARBA" id="ARBA00023163"/>
    </source>
</evidence>
<dbReference type="InterPro" id="IPR000843">
    <property type="entry name" value="HTH_LacI"/>
</dbReference>
<keyword evidence="2 6" id="KW-0238">DNA-binding</keyword>
<dbReference type="InterPro" id="IPR010982">
    <property type="entry name" value="Lambda_DNA-bd_dom_sf"/>
</dbReference>
<accession>A0A0D8J2Q9</accession>
<evidence type="ECO:0000256" key="2">
    <source>
        <dbReference type="ARBA" id="ARBA00023125"/>
    </source>
</evidence>
<dbReference type="RefSeq" id="WP_050004399.1">
    <property type="nucleotide sequence ID" value="NZ_CAQJQL010000044.1"/>
</dbReference>
<organism evidence="5 7">
    <name type="scientific">Ruthenibacterium lactatiformans</name>
    <dbReference type="NCBI Taxonomy" id="1550024"/>
    <lineage>
        <taxon>Bacteria</taxon>
        <taxon>Bacillati</taxon>
        <taxon>Bacillota</taxon>
        <taxon>Clostridia</taxon>
        <taxon>Eubacteriales</taxon>
        <taxon>Oscillospiraceae</taxon>
        <taxon>Ruthenibacterium</taxon>
    </lineage>
</organism>
<dbReference type="PRINTS" id="PR00036">
    <property type="entry name" value="HTHLACI"/>
</dbReference>
<dbReference type="CDD" id="cd01392">
    <property type="entry name" value="HTH_LacI"/>
    <property type="match status" value="1"/>
</dbReference>
<feature type="domain" description="HTH lacI-type" evidence="4">
    <location>
        <begin position="2"/>
        <end position="58"/>
    </location>
</feature>
<dbReference type="SUPFAM" id="SSF53822">
    <property type="entry name" value="Periplasmic binding protein-like I"/>
    <property type="match status" value="1"/>
</dbReference>
<dbReference type="Proteomes" id="UP000449193">
    <property type="component" value="Unassembled WGS sequence"/>
</dbReference>
<reference evidence="5" key="1">
    <citation type="submission" date="2015-02" db="EMBL/GenBank/DDBJ databases">
        <title>A novel member of the family Ruminococcaceae isolated from human feces.</title>
        <authorList>
            <person name="Shkoporov A.N."/>
            <person name="Chaplin A.V."/>
            <person name="Motuzova O.V."/>
            <person name="Kafarskaia L.I."/>
            <person name="Khokhlova E.V."/>
            <person name="Efimov B.A."/>
        </authorList>
    </citation>
    <scope>NUCLEOTIDE SEQUENCE [LARGE SCALE GENOMIC DNA]</scope>
    <source>
        <strain evidence="5">585-1</strain>
    </source>
</reference>
<dbReference type="Gene3D" id="3.40.50.2300">
    <property type="match status" value="2"/>
</dbReference>
<evidence type="ECO:0000313" key="7">
    <source>
        <dbReference type="Proteomes" id="UP000032483"/>
    </source>
</evidence>
<protein>
    <submittedName>
        <fullName evidence="6">LacI family DNA-binding transcriptional regulator</fullName>
    </submittedName>
    <submittedName>
        <fullName evidence="5">LacI family transcriptional regulator</fullName>
    </submittedName>
</protein>
<gene>
    <name evidence="6" type="ORF">GMD52_08200</name>
    <name evidence="5" type="ORF">TQ39_02115</name>
</gene>
<dbReference type="PANTHER" id="PTHR30146">
    <property type="entry name" value="LACI-RELATED TRANSCRIPTIONAL REPRESSOR"/>
    <property type="match status" value="1"/>
</dbReference>
<name>A0A0D8J2Q9_9FIRM</name>
<evidence type="ECO:0000256" key="1">
    <source>
        <dbReference type="ARBA" id="ARBA00023015"/>
    </source>
</evidence>
<proteinExistence type="predicted"/>
<dbReference type="PROSITE" id="PS50932">
    <property type="entry name" value="HTH_LACI_2"/>
    <property type="match status" value="1"/>
</dbReference>
<comment type="caution">
    <text evidence="5">The sequence shown here is derived from an EMBL/GenBank/DDBJ whole genome shotgun (WGS) entry which is preliminary data.</text>
</comment>
<dbReference type="PROSITE" id="PS00356">
    <property type="entry name" value="HTH_LACI_1"/>
    <property type="match status" value="1"/>
</dbReference>
<keyword evidence="3" id="KW-0804">Transcription</keyword>
<dbReference type="SMART" id="SM00354">
    <property type="entry name" value="HTH_LACI"/>
    <property type="match status" value="1"/>
</dbReference>
<dbReference type="Gene3D" id="1.10.260.40">
    <property type="entry name" value="lambda repressor-like DNA-binding domains"/>
    <property type="match status" value="1"/>
</dbReference>
<keyword evidence="1" id="KW-0805">Transcription regulation</keyword>
<evidence type="ECO:0000313" key="8">
    <source>
        <dbReference type="Proteomes" id="UP000449193"/>
    </source>
</evidence>
<dbReference type="GO" id="GO:0003700">
    <property type="term" value="F:DNA-binding transcription factor activity"/>
    <property type="evidence" value="ECO:0007669"/>
    <property type="project" value="TreeGrafter"/>
</dbReference>
<dbReference type="Pfam" id="PF00356">
    <property type="entry name" value="LacI"/>
    <property type="match status" value="1"/>
</dbReference>
<dbReference type="SUPFAM" id="SSF47413">
    <property type="entry name" value="lambda repressor-like DNA-binding domains"/>
    <property type="match status" value="1"/>
</dbReference>
<keyword evidence="7" id="KW-1185">Reference proteome</keyword>
<dbReference type="Pfam" id="PF13377">
    <property type="entry name" value="Peripla_BP_3"/>
    <property type="match status" value="1"/>
</dbReference>
<evidence type="ECO:0000259" key="4">
    <source>
        <dbReference type="PROSITE" id="PS50932"/>
    </source>
</evidence>
<dbReference type="GeneID" id="42855430"/>
<dbReference type="EMBL" id="JXXK01000002">
    <property type="protein sequence ID" value="KJF41044.1"/>
    <property type="molecule type" value="Genomic_DNA"/>
</dbReference>
<reference evidence="6 8" key="2">
    <citation type="journal article" date="2019" name="Nat. Med.">
        <title>A library of human gut bacterial isolates paired with longitudinal multiomics data enables mechanistic microbiome research.</title>
        <authorList>
            <person name="Poyet M."/>
            <person name="Groussin M."/>
            <person name="Gibbons S.M."/>
            <person name="Avila-Pacheco J."/>
            <person name="Jiang X."/>
            <person name="Kearney S.M."/>
            <person name="Perrotta A.R."/>
            <person name="Berdy B."/>
            <person name="Zhao S."/>
            <person name="Lieberman T.D."/>
            <person name="Swanson P.K."/>
            <person name="Smith M."/>
            <person name="Roesemann S."/>
            <person name="Alexander J.E."/>
            <person name="Rich S.A."/>
            <person name="Livny J."/>
            <person name="Vlamakis H."/>
            <person name="Clish C."/>
            <person name="Bullock K."/>
            <person name="Deik A."/>
            <person name="Scott J."/>
            <person name="Pierce K.A."/>
            <person name="Xavier R.J."/>
            <person name="Alm E.J."/>
        </authorList>
    </citation>
    <scope>NUCLEOTIDE SEQUENCE [LARGE SCALE GENOMIC DNA]</scope>
    <source>
        <strain evidence="6 8">BIOML-A7</strain>
    </source>
</reference>